<dbReference type="Pfam" id="PF13365">
    <property type="entry name" value="Trypsin_2"/>
    <property type="match status" value="1"/>
</dbReference>
<evidence type="ECO:0000256" key="9">
    <source>
        <dbReference type="ARBA" id="ARBA00022764"/>
    </source>
</evidence>
<organism evidence="17 18">
    <name type="scientific">Acuticoccus mangrovi</name>
    <dbReference type="NCBI Taxonomy" id="2796142"/>
    <lineage>
        <taxon>Bacteria</taxon>
        <taxon>Pseudomonadati</taxon>
        <taxon>Pseudomonadota</taxon>
        <taxon>Alphaproteobacteria</taxon>
        <taxon>Hyphomicrobiales</taxon>
        <taxon>Amorphaceae</taxon>
        <taxon>Acuticoccus</taxon>
    </lineage>
</organism>
<comment type="similarity">
    <text evidence="3">Belongs to the peptidase S1C family.</text>
</comment>
<name>A0A934ILD1_9HYPH</name>
<dbReference type="PANTHER" id="PTHR22939">
    <property type="entry name" value="SERINE PROTEASE FAMILY S1C HTRA-RELATED"/>
    <property type="match status" value="1"/>
</dbReference>
<dbReference type="GO" id="GO:0004252">
    <property type="term" value="F:serine-type endopeptidase activity"/>
    <property type="evidence" value="ECO:0007669"/>
    <property type="project" value="InterPro"/>
</dbReference>
<keyword evidence="8" id="KW-0677">Repeat</keyword>
<comment type="subcellular location">
    <subcellularLocation>
        <location evidence="2">Periplasm</location>
    </subcellularLocation>
</comment>
<evidence type="ECO:0000256" key="5">
    <source>
        <dbReference type="ARBA" id="ARBA00013958"/>
    </source>
</evidence>
<evidence type="ECO:0000256" key="14">
    <source>
        <dbReference type="PIRSR" id="PIRSR611782-1"/>
    </source>
</evidence>
<keyword evidence="9" id="KW-0574">Periplasm</keyword>
<dbReference type="EMBL" id="JAEKJA010000002">
    <property type="protein sequence ID" value="MBJ3774755.1"/>
    <property type="molecule type" value="Genomic_DNA"/>
</dbReference>
<dbReference type="FunFam" id="2.40.10.120:FF:000007">
    <property type="entry name" value="Periplasmic serine endoprotease DegP-like"/>
    <property type="match status" value="1"/>
</dbReference>
<evidence type="ECO:0000313" key="17">
    <source>
        <dbReference type="EMBL" id="MBJ3774755.1"/>
    </source>
</evidence>
<dbReference type="InterPro" id="IPR009003">
    <property type="entry name" value="Peptidase_S1_PA"/>
</dbReference>
<feature type="binding site" evidence="15">
    <location>
        <position position="171"/>
    </location>
    <ligand>
        <name>substrate</name>
    </ligand>
</feature>
<reference evidence="17" key="1">
    <citation type="submission" date="2020-12" db="EMBL/GenBank/DDBJ databases">
        <title>Bacterial taxonomy.</title>
        <authorList>
            <person name="Pan X."/>
        </authorList>
    </citation>
    <scope>NUCLEOTIDE SEQUENCE</scope>
    <source>
        <strain evidence="17">B2012</strain>
    </source>
</reference>
<evidence type="ECO:0000256" key="1">
    <source>
        <dbReference type="ARBA" id="ARBA00001772"/>
    </source>
</evidence>
<comment type="catalytic activity">
    <reaction evidence="1">
        <text>Acts on substrates that are at least partially unfolded. The cleavage site P1 residue is normally between a pair of hydrophobic residues, such as Val-|-Val.</text>
        <dbReference type="EC" id="3.4.21.107"/>
    </reaction>
</comment>
<dbReference type="AlphaFoldDB" id="A0A934ILD1"/>
<feature type="binding site" evidence="15">
    <location>
        <position position="141"/>
    </location>
    <ligand>
        <name>substrate</name>
    </ligand>
</feature>
<feature type="active site" description="Charge relay system" evidence="14">
    <location>
        <position position="244"/>
    </location>
</feature>
<dbReference type="SMART" id="SM00228">
    <property type="entry name" value="PDZ"/>
    <property type="match status" value="2"/>
</dbReference>
<accession>A0A934ILD1</accession>
<evidence type="ECO:0000256" key="6">
    <source>
        <dbReference type="ARBA" id="ARBA00022670"/>
    </source>
</evidence>
<feature type="active site" description="Charge relay system" evidence="14">
    <location>
        <position position="171"/>
    </location>
</feature>
<evidence type="ECO:0000256" key="8">
    <source>
        <dbReference type="ARBA" id="ARBA00022737"/>
    </source>
</evidence>
<evidence type="ECO:0000256" key="3">
    <source>
        <dbReference type="ARBA" id="ARBA00010541"/>
    </source>
</evidence>
<dbReference type="Pfam" id="PF13180">
    <property type="entry name" value="PDZ_2"/>
    <property type="match status" value="1"/>
</dbReference>
<protein>
    <recommendedName>
        <fullName evidence="5">Probable periplasmic serine endoprotease DegP-like</fullName>
        <ecNumber evidence="4">3.4.21.107</ecNumber>
    </recommendedName>
    <alternativeName>
        <fullName evidence="13">Protease Do</fullName>
    </alternativeName>
</protein>
<feature type="domain" description="PDZ" evidence="16">
    <location>
        <begin position="283"/>
        <end position="379"/>
    </location>
</feature>
<evidence type="ECO:0000256" key="15">
    <source>
        <dbReference type="PIRSR" id="PIRSR611782-2"/>
    </source>
</evidence>
<dbReference type="PROSITE" id="PS50106">
    <property type="entry name" value="PDZ"/>
    <property type="match status" value="2"/>
</dbReference>
<feature type="active site" description="Charge relay system" evidence="14">
    <location>
        <position position="141"/>
    </location>
</feature>
<sequence length="505" mass="53209">MALKLTPSSKRRTSVLLVGTFLLGAAGATFFDGRTTTPAYAQNLSEQVPQTASRNAPGFADIVDRVSPAVVSIQVKSHARRQLSSFEGTPFEHFFEEFSDRFGGNRERFGQQRRDRGRQFSMGQGSGFLISKDGYIVTNGHVVDGAEEVSVVLHNGDVLDAEVIGVDDRTDLALVKVKRDQDFPFVTFATHETRVGDWVMAVGNPFGLGGTVTAGIVSARGREIGAGPYDDFIQIDAPINRGNSGGPTFNLNGNVVGVNTAIYSPSGGSVGIGFAIPASIASNVVADLMDDGTVTRGWLGVQIQPITPEIAESLGRNDVVGALVTQPQSGSPADQAGLTAGDAILSVDGKKVDGPRDLARTISSRSPGDTVTLKIWRQGKAEDVDVKLGTLKADDGDNSERRMSRNEDRGASDVLGMTLAPTEDVGIDGPGLAVVEIDPEGAAAQAGIRVGDVILQAGGVNTADASDLENGIHTANREGRKNVLLKLQTGENTRFVALPVDEERS</sequence>
<proteinExistence type="inferred from homology"/>
<feature type="binding site" evidence="15">
    <location>
        <begin position="242"/>
        <end position="244"/>
    </location>
    <ligand>
        <name>substrate</name>
    </ligand>
</feature>
<evidence type="ECO:0000256" key="13">
    <source>
        <dbReference type="ARBA" id="ARBA00032850"/>
    </source>
</evidence>
<evidence type="ECO:0000256" key="2">
    <source>
        <dbReference type="ARBA" id="ARBA00004418"/>
    </source>
</evidence>
<keyword evidence="10" id="KW-0378">Hydrolase</keyword>
<dbReference type="InterPro" id="IPR011782">
    <property type="entry name" value="Pept_S1C_Do"/>
</dbReference>
<dbReference type="InterPro" id="IPR041489">
    <property type="entry name" value="PDZ_6"/>
</dbReference>
<dbReference type="Pfam" id="PF17820">
    <property type="entry name" value="PDZ_6"/>
    <property type="match status" value="1"/>
</dbReference>
<evidence type="ECO:0000256" key="10">
    <source>
        <dbReference type="ARBA" id="ARBA00022801"/>
    </source>
</evidence>
<dbReference type="InterPro" id="IPR001940">
    <property type="entry name" value="Peptidase_S1C"/>
</dbReference>
<evidence type="ECO:0000256" key="4">
    <source>
        <dbReference type="ARBA" id="ARBA00013035"/>
    </source>
</evidence>
<feature type="domain" description="PDZ" evidence="16">
    <location>
        <begin position="400"/>
        <end position="470"/>
    </location>
</feature>
<keyword evidence="18" id="KW-1185">Reference proteome</keyword>
<dbReference type="GO" id="GO:0006508">
    <property type="term" value="P:proteolysis"/>
    <property type="evidence" value="ECO:0007669"/>
    <property type="project" value="UniProtKB-KW"/>
</dbReference>
<evidence type="ECO:0000313" key="18">
    <source>
        <dbReference type="Proteomes" id="UP000609531"/>
    </source>
</evidence>
<dbReference type="PANTHER" id="PTHR22939:SF129">
    <property type="entry name" value="SERINE PROTEASE HTRA2, MITOCHONDRIAL"/>
    <property type="match status" value="1"/>
</dbReference>
<keyword evidence="6" id="KW-0645">Protease</keyword>
<evidence type="ECO:0000256" key="11">
    <source>
        <dbReference type="ARBA" id="ARBA00022825"/>
    </source>
</evidence>
<dbReference type="PRINTS" id="PR00834">
    <property type="entry name" value="PROTEASES2C"/>
</dbReference>
<dbReference type="Gene3D" id="2.30.42.10">
    <property type="match status" value="2"/>
</dbReference>
<dbReference type="CDD" id="cd10839">
    <property type="entry name" value="cpPDZ1_DegP-like"/>
    <property type="match status" value="1"/>
</dbReference>
<dbReference type="NCBIfam" id="TIGR02037">
    <property type="entry name" value="degP_htrA_DO"/>
    <property type="match status" value="1"/>
</dbReference>
<comment type="caution">
    <text evidence="17">The sequence shown here is derived from an EMBL/GenBank/DDBJ whole genome shotgun (WGS) entry which is preliminary data.</text>
</comment>
<dbReference type="InterPro" id="IPR001478">
    <property type="entry name" value="PDZ"/>
</dbReference>
<dbReference type="Proteomes" id="UP000609531">
    <property type="component" value="Unassembled WGS sequence"/>
</dbReference>
<evidence type="ECO:0000259" key="16">
    <source>
        <dbReference type="PROSITE" id="PS50106"/>
    </source>
</evidence>
<keyword evidence="7" id="KW-0732">Signal</keyword>
<evidence type="ECO:0000256" key="12">
    <source>
        <dbReference type="ARBA" id="ARBA00023016"/>
    </source>
</evidence>
<gene>
    <name evidence="17" type="ORF">JCR33_03600</name>
</gene>
<dbReference type="RefSeq" id="WP_198880655.1">
    <property type="nucleotide sequence ID" value="NZ_JAEKJA010000002.1"/>
</dbReference>
<dbReference type="GO" id="GO:0042597">
    <property type="term" value="C:periplasmic space"/>
    <property type="evidence" value="ECO:0007669"/>
    <property type="project" value="UniProtKB-SubCell"/>
</dbReference>
<dbReference type="Gene3D" id="2.40.10.120">
    <property type="match status" value="1"/>
</dbReference>
<keyword evidence="11" id="KW-0720">Serine protease</keyword>
<dbReference type="SUPFAM" id="SSF50156">
    <property type="entry name" value="PDZ domain-like"/>
    <property type="match status" value="2"/>
</dbReference>
<dbReference type="EC" id="3.4.21.107" evidence="4"/>
<dbReference type="SUPFAM" id="SSF50494">
    <property type="entry name" value="Trypsin-like serine proteases"/>
    <property type="match status" value="1"/>
</dbReference>
<evidence type="ECO:0000256" key="7">
    <source>
        <dbReference type="ARBA" id="ARBA00022729"/>
    </source>
</evidence>
<dbReference type="InterPro" id="IPR036034">
    <property type="entry name" value="PDZ_sf"/>
</dbReference>
<keyword evidence="12" id="KW-0346">Stress response</keyword>